<dbReference type="PROSITE" id="PS50097">
    <property type="entry name" value="BTB"/>
    <property type="match status" value="1"/>
</dbReference>
<proteinExistence type="predicted"/>
<accession>A0A811KP10</accession>
<comment type="caution">
    <text evidence="2">The sequence shown here is derived from an EMBL/GenBank/DDBJ whole genome shotgun (WGS) entry which is preliminary data.</text>
</comment>
<protein>
    <recommendedName>
        <fullName evidence="1">BTB domain-containing protein</fullName>
    </recommendedName>
</protein>
<dbReference type="EMBL" id="CAJFDH010000003">
    <property type="protein sequence ID" value="CAD5217061.1"/>
    <property type="molecule type" value="Genomic_DNA"/>
</dbReference>
<dbReference type="InterPro" id="IPR000210">
    <property type="entry name" value="BTB/POZ_dom"/>
</dbReference>
<dbReference type="PANTHER" id="PTHR24413">
    <property type="entry name" value="SPECKLE-TYPE POZ PROTEIN"/>
    <property type="match status" value="1"/>
</dbReference>
<dbReference type="Pfam" id="PF00651">
    <property type="entry name" value="BTB"/>
    <property type="match status" value="1"/>
</dbReference>
<dbReference type="Gene3D" id="3.30.710.10">
    <property type="entry name" value="Potassium Channel Kv1.1, Chain A"/>
    <property type="match status" value="1"/>
</dbReference>
<dbReference type="EMBL" id="CAJFCW020000003">
    <property type="protein sequence ID" value="CAG9107036.1"/>
    <property type="molecule type" value="Genomic_DNA"/>
</dbReference>
<dbReference type="InterPro" id="IPR011333">
    <property type="entry name" value="SKP1/BTB/POZ_sf"/>
</dbReference>
<gene>
    <name evidence="2" type="ORF">BOKJ2_LOCUS6899</name>
</gene>
<dbReference type="SMART" id="SM00225">
    <property type="entry name" value="BTB"/>
    <property type="match status" value="1"/>
</dbReference>
<dbReference type="Proteomes" id="UP000614601">
    <property type="component" value="Unassembled WGS sequence"/>
</dbReference>
<evidence type="ECO:0000259" key="1">
    <source>
        <dbReference type="PROSITE" id="PS50097"/>
    </source>
</evidence>
<name>A0A811KP10_9BILA</name>
<evidence type="ECO:0000313" key="2">
    <source>
        <dbReference type="EMBL" id="CAD5217061.1"/>
    </source>
</evidence>
<dbReference type="CDD" id="cd18186">
    <property type="entry name" value="BTB_POZ_ZBTB_KLHL-like"/>
    <property type="match status" value="1"/>
</dbReference>
<dbReference type="OrthoDB" id="6359816at2759"/>
<keyword evidence="3" id="KW-1185">Reference proteome</keyword>
<dbReference type="SUPFAM" id="SSF54695">
    <property type="entry name" value="POZ domain"/>
    <property type="match status" value="1"/>
</dbReference>
<organism evidence="2 3">
    <name type="scientific">Bursaphelenchus okinawaensis</name>
    <dbReference type="NCBI Taxonomy" id="465554"/>
    <lineage>
        <taxon>Eukaryota</taxon>
        <taxon>Metazoa</taxon>
        <taxon>Ecdysozoa</taxon>
        <taxon>Nematoda</taxon>
        <taxon>Chromadorea</taxon>
        <taxon>Rhabditida</taxon>
        <taxon>Tylenchina</taxon>
        <taxon>Tylenchomorpha</taxon>
        <taxon>Aphelenchoidea</taxon>
        <taxon>Aphelenchoididae</taxon>
        <taxon>Bursaphelenchus</taxon>
    </lineage>
</organism>
<dbReference type="AlphaFoldDB" id="A0A811KP10"/>
<feature type="domain" description="BTB" evidence="1">
    <location>
        <begin position="47"/>
        <end position="108"/>
    </location>
</feature>
<reference evidence="2" key="1">
    <citation type="submission" date="2020-09" db="EMBL/GenBank/DDBJ databases">
        <authorList>
            <person name="Kikuchi T."/>
        </authorList>
    </citation>
    <scope>NUCLEOTIDE SEQUENCE</scope>
    <source>
        <strain evidence="2">SH1</strain>
    </source>
</reference>
<dbReference type="Proteomes" id="UP000783686">
    <property type="component" value="Unassembled WGS sequence"/>
</dbReference>
<evidence type="ECO:0000313" key="3">
    <source>
        <dbReference type="Proteomes" id="UP000614601"/>
    </source>
</evidence>
<sequence length="200" mass="23254">MSSSTEPDLLQKRQKQIQGHINCLKIQASKIVEMPYYLQLFNKPTLSDFKVIVGDKTFHVAKLRLAMKSEVFKNMFESGMKEVLESQLVMNEDEEAVEAMLLHIYAGKKVEDVKLAVKVIQLAHRYEIELLKIQCELVIVQNLKFDVDELYECMLLAKNLDLPYIGLKCHEMCSTSTFWAMTTSWPRTQKNLSFCVRWLK</sequence>